<accession>A0A8J5VCY3</accession>
<comment type="subcellular location">
    <subcellularLocation>
        <location evidence="1">Nucleus</location>
        <location evidence="1">Nucleolus</location>
    </subcellularLocation>
</comment>
<evidence type="ECO:0000256" key="4">
    <source>
        <dbReference type="ARBA" id="ARBA00022574"/>
    </source>
</evidence>
<dbReference type="GO" id="GO:0003723">
    <property type="term" value="F:RNA binding"/>
    <property type="evidence" value="ECO:0007669"/>
    <property type="project" value="InterPro"/>
</dbReference>
<proteinExistence type="predicted"/>
<dbReference type="PANTHER" id="PTHR44215">
    <property type="entry name" value="WD REPEAT-CONTAINING PROTEIN 75"/>
    <property type="match status" value="1"/>
</dbReference>
<keyword evidence="5" id="KW-0677">Repeat</keyword>
<dbReference type="InterPro" id="IPR057644">
    <property type="entry name" value="Beta-prop_WDR75_2nd"/>
</dbReference>
<name>A0A8J5VCY3_9HYME</name>
<evidence type="ECO:0000256" key="2">
    <source>
        <dbReference type="ARBA" id="ARBA00022517"/>
    </source>
</evidence>
<keyword evidence="6" id="KW-0804">Transcription</keyword>
<keyword evidence="4" id="KW-0853">WD repeat</keyword>
<reference evidence="9" key="1">
    <citation type="submission" date="2020-03" db="EMBL/GenBank/DDBJ databases">
        <authorList>
            <person name="Chebbi M.A."/>
            <person name="Drezen J.M."/>
        </authorList>
    </citation>
    <scope>NUCLEOTIDE SEQUENCE</scope>
    <source>
        <tissue evidence="9">Whole body</tissue>
    </source>
</reference>
<comment type="caution">
    <text evidence="9">The sequence shown here is derived from an EMBL/GenBank/DDBJ whole genome shotgun (WGS) entry which is preliminary data.</text>
</comment>
<keyword evidence="3" id="KW-0698">rRNA processing</keyword>
<dbReference type="InterPro" id="IPR053826">
    <property type="entry name" value="WDR75"/>
</dbReference>
<dbReference type="GO" id="GO:2000234">
    <property type="term" value="P:positive regulation of rRNA processing"/>
    <property type="evidence" value="ECO:0007669"/>
    <property type="project" value="TreeGrafter"/>
</dbReference>
<keyword evidence="10" id="KW-1185">Reference proteome</keyword>
<dbReference type="GO" id="GO:0032040">
    <property type="term" value="C:small-subunit processome"/>
    <property type="evidence" value="ECO:0007669"/>
    <property type="project" value="InterPro"/>
</dbReference>
<keyword evidence="2" id="KW-0690">Ribosome biogenesis</keyword>
<dbReference type="PANTHER" id="PTHR44215:SF1">
    <property type="entry name" value="WD REPEAT-CONTAINING PROTEIN 75"/>
    <property type="match status" value="1"/>
</dbReference>
<evidence type="ECO:0000256" key="5">
    <source>
        <dbReference type="ARBA" id="ARBA00022737"/>
    </source>
</evidence>
<dbReference type="EMBL" id="JAAOIC020000019">
    <property type="protein sequence ID" value="KAG8041344.1"/>
    <property type="molecule type" value="Genomic_DNA"/>
</dbReference>
<dbReference type="GO" id="GO:0045943">
    <property type="term" value="P:positive regulation of transcription by RNA polymerase I"/>
    <property type="evidence" value="ECO:0007669"/>
    <property type="project" value="InterPro"/>
</dbReference>
<feature type="domain" description="WD repeat-containing protein 75 second beta-propeller" evidence="8">
    <location>
        <begin position="126"/>
        <end position="307"/>
    </location>
</feature>
<sequence length="414" mass="46269">MYSGGNESVLVKWTLSDSTKKDFLPRLPAPIKHLTIAPNNLYVAVSTLDNGIIVVNPQRKLTAVIQNFTWGVGVSQKDLFPAGLTLDPRTGSLVLNSRTGHVQFFDPKTKSLLYNINITAQNLLSQSRKKTRHWQCYGVGLYRELPVSDAGFSQDGSLLGVGFGSSLTIWTPESNTFKCSLTNNRYPQQIKRIEFGKFEACHMAVSASSEHIAVWNLLTLSMTWSVPLRLTTLTTDSLSAFMAVFTVDNTLFVFSPLNSTPVYIRKNILEDNSSVLAASFVPHPHEKRVLNYKKWQRKSKLFFLDSNQELLTLETESEAATSLENLIIGRGLPATAFSHMLAKKTASSIERETSFFHDQFNTSKKSIAEELLTIPAHTLPSKKILYGPFVLSFKAHIAEKVKVQEEKPSGYVYK</sequence>
<dbReference type="GO" id="GO:0006364">
    <property type="term" value="P:rRNA processing"/>
    <property type="evidence" value="ECO:0007669"/>
    <property type="project" value="UniProtKB-KW"/>
</dbReference>
<evidence type="ECO:0000313" key="10">
    <source>
        <dbReference type="Proteomes" id="UP000729913"/>
    </source>
</evidence>
<organism evidence="9 10">
    <name type="scientific">Cotesia typhae</name>
    <dbReference type="NCBI Taxonomy" id="2053667"/>
    <lineage>
        <taxon>Eukaryota</taxon>
        <taxon>Metazoa</taxon>
        <taxon>Ecdysozoa</taxon>
        <taxon>Arthropoda</taxon>
        <taxon>Hexapoda</taxon>
        <taxon>Insecta</taxon>
        <taxon>Pterygota</taxon>
        <taxon>Neoptera</taxon>
        <taxon>Endopterygota</taxon>
        <taxon>Hymenoptera</taxon>
        <taxon>Apocrita</taxon>
        <taxon>Ichneumonoidea</taxon>
        <taxon>Braconidae</taxon>
        <taxon>Microgastrinae</taxon>
        <taxon>Cotesia</taxon>
    </lineage>
</organism>
<dbReference type="OrthoDB" id="4096at2759"/>
<protein>
    <recommendedName>
        <fullName evidence="8">WD repeat-containing protein 75 second beta-propeller domain-containing protein</fullName>
    </recommendedName>
</protein>
<dbReference type="AlphaFoldDB" id="A0A8J5VCY3"/>
<keyword evidence="7" id="KW-0539">Nucleus</keyword>
<evidence type="ECO:0000313" key="9">
    <source>
        <dbReference type="EMBL" id="KAG8041344.1"/>
    </source>
</evidence>
<evidence type="ECO:0000256" key="1">
    <source>
        <dbReference type="ARBA" id="ARBA00004604"/>
    </source>
</evidence>
<gene>
    <name evidence="9" type="ORF">G9C98_002332</name>
</gene>
<evidence type="ECO:0000256" key="3">
    <source>
        <dbReference type="ARBA" id="ARBA00022552"/>
    </source>
</evidence>
<reference evidence="9" key="2">
    <citation type="submission" date="2021-04" db="EMBL/GenBank/DDBJ databases">
        <title>Genome-wide patterns of bracovirus chromosomal integration into multiple host tissues during parasitism.</title>
        <authorList>
            <person name="Chebbi M.A.C."/>
        </authorList>
    </citation>
    <scope>NUCLEOTIDE SEQUENCE</scope>
    <source>
        <tissue evidence="9">Whole body</tissue>
    </source>
</reference>
<evidence type="ECO:0000256" key="6">
    <source>
        <dbReference type="ARBA" id="ARBA00023163"/>
    </source>
</evidence>
<dbReference type="Pfam" id="PF23769">
    <property type="entry name" value="Beta-prop_WDR75_2nd"/>
    <property type="match status" value="1"/>
</dbReference>
<evidence type="ECO:0000256" key="7">
    <source>
        <dbReference type="ARBA" id="ARBA00023242"/>
    </source>
</evidence>
<dbReference type="Proteomes" id="UP000729913">
    <property type="component" value="Unassembled WGS sequence"/>
</dbReference>
<evidence type="ECO:0000259" key="8">
    <source>
        <dbReference type="Pfam" id="PF23769"/>
    </source>
</evidence>